<dbReference type="Pfam" id="PF08238">
    <property type="entry name" value="Sel1"/>
    <property type="match status" value="5"/>
</dbReference>
<dbReference type="SMART" id="SM00671">
    <property type="entry name" value="SEL1"/>
    <property type="match status" value="5"/>
</dbReference>
<dbReference type="Gene3D" id="1.25.40.10">
    <property type="entry name" value="Tetratricopeptide repeat domain"/>
    <property type="match status" value="2"/>
</dbReference>
<dbReference type="InterPro" id="IPR006597">
    <property type="entry name" value="Sel1-like"/>
</dbReference>
<dbReference type="EMBL" id="MK072270">
    <property type="protein sequence ID" value="AYV81345.1"/>
    <property type="molecule type" value="Genomic_DNA"/>
</dbReference>
<evidence type="ECO:0000313" key="1">
    <source>
        <dbReference type="EMBL" id="AYV81345.1"/>
    </source>
</evidence>
<reference evidence="1" key="1">
    <citation type="submission" date="2018-10" db="EMBL/GenBank/DDBJ databases">
        <title>Hidden diversity of soil giant viruses.</title>
        <authorList>
            <person name="Schulz F."/>
            <person name="Alteio L."/>
            <person name="Goudeau D."/>
            <person name="Ryan E.M."/>
            <person name="Malmstrom R.R."/>
            <person name="Blanchard J."/>
            <person name="Woyke T."/>
        </authorList>
    </citation>
    <scope>NUCLEOTIDE SEQUENCE</scope>
    <source>
        <strain evidence="1">HAV1</strain>
    </source>
</reference>
<dbReference type="SUPFAM" id="SSF81901">
    <property type="entry name" value="HCP-like"/>
    <property type="match status" value="1"/>
</dbReference>
<dbReference type="PANTHER" id="PTHR11102:SF160">
    <property type="entry name" value="ERAD-ASSOCIATED E3 UBIQUITIN-PROTEIN LIGASE COMPONENT HRD3"/>
    <property type="match status" value="1"/>
</dbReference>
<name>A0A3G5A2C0_9VIRU</name>
<dbReference type="InterPro" id="IPR011990">
    <property type="entry name" value="TPR-like_helical_dom_sf"/>
</dbReference>
<gene>
    <name evidence="1" type="ORF">Harvfovirus28_10</name>
</gene>
<accession>A0A3G5A2C0</accession>
<dbReference type="InterPro" id="IPR050767">
    <property type="entry name" value="Sel1_AlgK"/>
</dbReference>
<organism evidence="1">
    <name type="scientific">Harvfovirus sp</name>
    <dbReference type="NCBI Taxonomy" id="2487768"/>
    <lineage>
        <taxon>Viruses</taxon>
        <taxon>Varidnaviria</taxon>
        <taxon>Bamfordvirae</taxon>
        <taxon>Nucleocytoviricota</taxon>
        <taxon>Megaviricetes</taxon>
        <taxon>Imitervirales</taxon>
        <taxon>Mimiviridae</taxon>
        <taxon>Klosneuvirinae</taxon>
    </lineage>
</organism>
<protein>
    <submittedName>
        <fullName evidence="1">Tetratricopeptide repeat protein</fullName>
    </submittedName>
</protein>
<dbReference type="PANTHER" id="PTHR11102">
    <property type="entry name" value="SEL-1-LIKE PROTEIN"/>
    <property type="match status" value="1"/>
</dbReference>
<sequence length="417" mass="48544">MSLDEIKAQILAITPTKEYLLTQEFKDKNRAIKESISNCKSGQSELYIWLSDKKFSDNCFVMKLIGNFFDKDWLGPDDQKEITHFKKAYELGYPCLAYGIGMVYLCGETMEKNYAKAMKWFLRSIENKYLYKYSFLQIGKMYSLGLGVPRDYAKSNYYLGMGVEDPSAMNMLGTYYIDGDPDGKLINYDLAKKFLLKGVELKSYEACWNLGLLYCEKILPRTEDNCRTGFEWYKKAIENNDPNWFEELGLKYMNNDFVITDYAEGLRLLLISAEKNIDRADNYRCLFAIGFFYHTKKKDENEAMIWYQRASEKGSTGALWNLGLICVSQGKKLEAVNYYLEAYKKYPEVEDKMLCENAIIKLLKGNDMSVIYEFVSFWKENKILVEENERLSMELSFRPEGSGYIAAKEHFEKSAKN</sequence>
<proteinExistence type="predicted"/>